<evidence type="ECO:0000256" key="4">
    <source>
        <dbReference type="ARBA" id="ARBA00022989"/>
    </source>
</evidence>
<dbReference type="AlphaFoldDB" id="A0A183APQ3"/>
<dbReference type="GO" id="GO:0051015">
    <property type="term" value="F:actin filament binding"/>
    <property type="evidence" value="ECO:0007669"/>
    <property type="project" value="TreeGrafter"/>
</dbReference>
<keyword evidence="5" id="KW-0472">Membrane</keyword>
<organism evidence="10">
    <name type="scientific">Echinostoma caproni</name>
    <dbReference type="NCBI Taxonomy" id="27848"/>
    <lineage>
        <taxon>Eukaryota</taxon>
        <taxon>Metazoa</taxon>
        <taxon>Spiralia</taxon>
        <taxon>Lophotrochozoa</taxon>
        <taxon>Platyhelminthes</taxon>
        <taxon>Trematoda</taxon>
        <taxon>Digenea</taxon>
        <taxon>Plagiorchiida</taxon>
        <taxon>Echinostomata</taxon>
        <taxon>Echinostomatoidea</taxon>
        <taxon>Echinostomatidae</taxon>
        <taxon>Echinostoma</taxon>
    </lineage>
</organism>
<keyword evidence="4" id="KW-1133">Transmembrane helix</keyword>
<dbReference type="GO" id="GO:0005521">
    <property type="term" value="F:lamin binding"/>
    <property type="evidence" value="ECO:0007669"/>
    <property type="project" value="TreeGrafter"/>
</dbReference>
<gene>
    <name evidence="8" type="ORF">ECPE_LOCUS8938</name>
</gene>
<evidence type="ECO:0000256" key="6">
    <source>
        <dbReference type="ARBA" id="ARBA00023242"/>
    </source>
</evidence>
<evidence type="ECO:0000256" key="2">
    <source>
        <dbReference type="ARBA" id="ARBA00007600"/>
    </source>
</evidence>
<evidence type="ECO:0000313" key="8">
    <source>
        <dbReference type="EMBL" id="VDP84450.1"/>
    </source>
</evidence>
<dbReference type="InterPro" id="IPR018617">
    <property type="entry name" value="Ima1_N"/>
</dbReference>
<evidence type="ECO:0000259" key="7">
    <source>
        <dbReference type="Pfam" id="PF09779"/>
    </source>
</evidence>
<evidence type="ECO:0000313" key="10">
    <source>
        <dbReference type="WBParaSite" id="ECPE_0000896601-mRNA-1"/>
    </source>
</evidence>
<evidence type="ECO:0000313" key="9">
    <source>
        <dbReference type="Proteomes" id="UP000272942"/>
    </source>
</evidence>
<accession>A0A183APQ3</accession>
<dbReference type="WBParaSite" id="ECPE_0000896601-mRNA-1">
    <property type="protein sequence ID" value="ECPE_0000896601-mRNA-1"/>
    <property type="gene ID" value="ECPE_0000896601"/>
</dbReference>
<evidence type="ECO:0000256" key="1">
    <source>
        <dbReference type="ARBA" id="ARBA00004473"/>
    </source>
</evidence>
<reference evidence="10" key="1">
    <citation type="submission" date="2016-06" db="UniProtKB">
        <authorList>
            <consortium name="WormBaseParasite"/>
        </authorList>
    </citation>
    <scope>IDENTIFICATION</scope>
</reference>
<dbReference type="Pfam" id="PF09779">
    <property type="entry name" value="Ima1_N"/>
    <property type="match status" value="1"/>
</dbReference>
<dbReference type="Proteomes" id="UP000272942">
    <property type="component" value="Unassembled WGS sequence"/>
</dbReference>
<dbReference type="OrthoDB" id="5966927at2759"/>
<sequence length="206" mass="23701">MAYALGFFSRPTVFSAVAGVSATILIVLTVKSVECWFCGYHLEVPRTLANSFTCPSCDQYNGFDSDGGYNIRIPAQYDASLNSRSYQIHKQFSSQSNVFCDRCAVNQAILIKKIASFEPKNEKQWQSELRNYTRKLECIYSLCRECQEKATSRILQVISLFSFRTLYVFDLNSLIIHQHLFNCFMTGHLSTIWLLGLEYLHIIFEH</sequence>
<name>A0A183APQ3_9TREM</name>
<comment type="similarity">
    <text evidence="2">Belongs to the TMEM201 family.</text>
</comment>
<proteinExistence type="inferred from homology"/>
<evidence type="ECO:0000256" key="3">
    <source>
        <dbReference type="ARBA" id="ARBA00022692"/>
    </source>
</evidence>
<evidence type="ECO:0000256" key="5">
    <source>
        <dbReference type="ARBA" id="ARBA00023136"/>
    </source>
</evidence>
<dbReference type="PANTHER" id="PTHR28646">
    <property type="entry name" value="TRANSMEMBRANE PROTEIN 201"/>
    <property type="match status" value="1"/>
</dbReference>
<dbReference type="PANTHER" id="PTHR28646:SF1">
    <property type="entry name" value="TRANSMEMBRANE PROTEIN 201"/>
    <property type="match status" value="1"/>
</dbReference>
<reference evidence="8 9" key="2">
    <citation type="submission" date="2018-11" db="EMBL/GenBank/DDBJ databases">
        <authorList>
            <consortium name="Pathogen Informatics"/>
        </authorList>
    </citation>
    <scope>NUCLEOTIDE SEQUENCE [LARGE SCALE GENOMIC DNA]</scope>
    <source>
        <strain evidence="8 9">Egypt</strain>
    </source>
</reference>
<dbReference type="EMBL" id="UZAN01046668">
    <property type="protein sequence ID" value="VDP84450.1"/>
    <property type="molecule type" value="Genomic_DNA"/>
</dbReference>
<feature type="domain" description="Ima1 N-terminal" evidence="7">
    <location>
        <begin position="33"/>
        <end position="149"/>
    </location>
</feature>
<keyword evidence="9" id="KW-1185">Reference proteome</keyword>
<dbReference type="GO" id="GO:0005637">
    <property type="term" value="C:nuclear inner membrane"/>
    <property type="evidence" value="ECO:0007669"/>
    <property type="project" value="UniProtKB-SubCell"/>
</dbReference>
<dbReference type="GO" id="GO:0030473">
    <property type="term" value="P:nuclear migration along microtubule"/>
    <property type="evidence" value="ECO:0007669"/>
    <property type="project" value="TreeGrafter"/>
</dbReference>
<keyword evidence="3" id="KW-0812">Transmembrane</keyword>
<dbReference type="InterPro" id="IPR040041">
    <property type="entry name" value="TMEM201"/>
</dbReference>
<protein>
    <submittedName>
        <fullName evidence="10">Ima1_N domain-containing protein</fullName>
    </submittedName>
</protein>
<keyword evidence="6" id="KW-0539">Nucleus</keyword>
<comment type="subcellular location">
    <subcellularLocation>
        <location evidence="1">Nucleus inner membrane</location>
        <topology evidence="1">Multi-pass membrane protein</topology>
    </subcellularLocation>
</comment>